<dbReference type="EMBL" id="BK014997">
    <property type="protein sequence ID" value="DAD86343.1"/>
    <property type="molecule type" value="Genomic_DNA"/>
</dbReference>
<sequence length="58" mass="6645">MFTIAQIVIVCAWFAMWAVNSKMFRNGPKRDQNHMINAMLDTGCVILLISLLVRFVES</sequence>
<evidence type="ECO:0000256" key="1">
    <source>
        <dbReference type="SAM" id="Phobius"/>
    </source>
</evidence>
<feature type="transmembrane region" description="Helical" evidence="1">
    <location>
        <begin position="36"/>
        <end position="56"/>
    </location>
</feature>
<keyword evidence="1" id="KW-0812">Transmembrane</keyword>
<organism evidence="2">
    <name type="scientific">Siphoviridae sp. ctsus30</name>
    <dbReference type="NCBI Taxonomy" id="2826488"/>
    <lineage>
        <taxon>Viruses</taxon>
        <taxon>Duplodnaviria</taxon>
        <taxon>Heunggongvirae</taxon>
        <taxon>Uroviricota</taxon>
        <taxon>Caudoviricetes</taxon>
    </lineage>
</organism>
<keyword evidence="1" id="KW-1133">Transmembrane helix</keyword>
<accession>A0A8S5MW67</accession>
<keyword evidence="1" id="KW-0472">Membrane</keyword>
<name>A0A8S5MW67_9CAUD</name>
<protein>
    <submittedName>
        <fullName evidence="2">Uncharacterized protein</fullName>
    </submittedName>
</protein>
<proteinExistence type="predicted"/>
<evidence type="ECO:0000313" key="2">
    <source>
        <dbReference type="EMBL" id="DAD86343.1"/>
    </source>
</evidence>
<feature type="transmembrane region" description="Helical" evidence="1">
    <location>
        <begin position="6"/>
        <end position="24"/>
    </location>
</feature>
<reference evidence="2" key="1">
    <citation type="journal article" date="2021" name="Proc. Natl. Acad. Sci. U.S.A.">
        <title>A Catalog of Tens of Thousands of Viruses from Human Metagenomes Reveals Hidden Associations with Chronic Diseases.</title>
        <authorList>
            <person name="Tisza M.J."/>
            <person name="Buck C.B."/>
        </authorList>
    </citation>
    <scope>NUCLEOTIDE SEQUENCE</scope>
    <source>
        <strain evidence="2">Ctsus30</strain>
    </source>
</reference>